<accession>A0A6J4H4I3</accession>
<gene>
    <name evidence="2" type="ORF">AVDCRST_MAG20-272</name>
</gene>
<evidence type="ECO:0000256" key="1">
    <source>
        <dbReference type="SAM" id="MobiDB-lite"/>
    </source>
</evidence>
<dbReference type="AlphaFoldDB" id="A0A6J4H4I3"/>
<feature type="compositionally biased region" description="Basic and acidic residues" evidence="1">
    <location>
        <begin position="362"/>
        <end position="371"/>
    </location>
</feature>
<feature type="non-terminal residue" evidence="2">
    <location>
        <position position="1"/>
    </location>
</feature>
<feature type="compositionally biased region" description="Basic residues" evidence="1">
    <location>
        <begin position="144"/>
        <end position="158"/>
    </location>
</feature>
<proteinExistence type="predicted"/>
<feature type="non-terminal residue" evidence="2">
    <location>
        <position position="371"/>
    </location>
</feature>
<feature type="compositionally biased region" description="Basic and acidic residues" evidence="1">
    <location>
        <begin position="120"/>
        <end position="129"/>
    </location>
</feature>
<keyword evidence="2" id="KW-0808">Transferase</keyword>
<name>A0A6J4H4I3_9ACTN</name>
<sequence length="371" mass="40012">GHRFRAADLPVRAAGPAGGGGPAARGRDRRPVHRHARGPPAGGGGGGPGHVGRRAGVPAFDRLGAPPGGGGRVAATTLRRGRRRVGRRRLHRLQGARGRDPPVAAAALPGPGHGPVPLRELPDVPDGSRPRRLSGRAGAGRRAVAPRRDRHRPRRRRPGPVPVVEHAGEPGRGPRRPGCGGRLGPQQRRARALRRVLRRVHVGRPTALGPPERDRRDARRALAVEALEPGGRQGRLLRRRPGARHLPLRGPQARRLHGPRTGPARRCGGPRRRRPRRGAGRSLPAAPDEDAGGAGDRLRGRGHPPRWWALPVGAGARRRRLGVRRAAGDRRRLPGQPRRVLRARCRRPRPPRHGGARRPHRAGGDTTRRGL</sequence>
<evidence type="ECO:0000313" key="2">
    <source>
        <dbReference type="EMBL" id="CAA9213685.1"/>
    </source>
</evidence>
<feature type="region of interest" description="Disordered" evidence="1">
    <location>
        <begin position="224"/>
        <end position="371"/>
    </location>
</feature>
<feature type="compositionally biased region" description="Basic residues" evidence="1">
    <location>
        <begin position="27"/>
        <end position="37"/>
    </location>
</feature>
<feature type="region of interest" description="Disordered" evidence="1">
    <location>
        <begin position="1"/>
        <end position="191"/>
    </location>
</feature>
<dbReference type="EMBL" id="CADCSY010000012">
    <property type="protein sequence ID" value="CAA9213685.1"/>
    <property type="molecule type" value="Genomic_DNA"/>
</dbReference>
<feature type="compositionally biased region" description="Basic residues" evidence="1">
    <location>
        <begin position="235"/>
        <end position="258"/>
    </location>
</feature>
<reference evidence="2" key="1">
    <citation type="submission" date="2020-02" db="EMBL/GenBank/DDBJ databases">
        <authorList>
            <person name="Meier V. D."/>
        </authorList>
    </citation>
    <scope>NUCLEOTIDE SEQUENCE</scope>
    <source>
        <strain evidence="2">AVDCRST_MAG20</strain>
    </source>
</reference>
<feature type="compositionally biased region" description="Basic residues" evidence="1">
    <location>
        <begin position="268"/>
        <end position="279"/>
    </location>
</feature>
<organism evidence="2">
    <name type="scientific">uncultured Acidimicrobiales bacterium</name>
    <dbReference type="NCBI Taxonomy" id="310071"/>
    <lineage>
        <taxon>Bacteria</taxon>
        <taxon>Bacillati</taxon>
        <taxon>Actinomycetota</taxon>
        <taxon>Acidimicrobiia</taxon>
        <taxon>Acidimicrobiales</taxon>
        <taxon>environmental samples</taxon>
    </lineage>
</organism>
<feature type="compositionally biased region" description="Low complexity" evidence="1">
    <location>
        <begin position="101"/>
        <end position="118"/>
    </location>
</feature>
<feature type="compositionally biased region" description="Basic residues" evidence="1">
    <location>
        <begin position="339"/>
        <end position="361"/>
    </location>
</feature>
<feature type="compositionally biased region" description="Gly residues" evidence="1">
    <location>
        <begin position="40"/>
        <end position="50"/>
    </location>
</feature>
<dbReference type="EC" id="2.6.1.17" evidence="2"/>
<feature type="compositionally biased region" description="Basic residues" evidence="1">
    <location>
        <begin position="79"/>
        <end position="94"/>
    </location>
</feature>
<keyword evidence="2" id="KW-0032">Aminotransferase</keyword>
<dbReference type="GO" id="GO:0009016">
    <property type="term" value="F:succinyldiaminopimelate transaminase activity"/>
    <property type="evidence" value="ECO:0007669"/>
    <property type="project" value="UniProtKB-EC"/>
</dbReference>
<protein>
    <submittedName>
        <fullName evidence="2">N-succinyl-L,L-diaminopimelate aminotransferase, type 2</fullName>
        <ecNumber evidence="2">2.6.1.17</ecNumber>
    </submittedName>
</protein>